<dbReference type="SMART" id="SM00028">
    <property type="entry name" value="TPR"/>
    <property type="match status" value="2"/>
</dbReference>
<proteinExistence type="predicted"/>
<dbReference type="SUPFAM" id="SSF48452">
    <property type="entry name" value="TPR-like"/>
    <property type="match status" value="1"/>
</dbReference>
<reference evidence="1 2" key="1">
    <citation type="submission" date="2015-09" db="EMBL/GenBank/DDBJ databases">
        <title>Genome sequencing project for genomic taxonomy and phylogenomics of Bacillus-like bacteria.</title>
        <authorList>
            <person name="Liu B."/>
            <person name="Wang J."/>
            <person name="Zhu Y."/>
            <person name="Liu G."/>
            <person name="Chen Q."/>
            <person name="Chen Z."/>
            <person name="Lan J."/>
            <person name="Che J."/>
            <person name="Ge C."/>
            <person name="Shi H."/>
            <person name="Pan Z."/>
            <person name="Liu X."/>
        </authorList>
    </citation>
    <scope>NUCLEOTIDE SEQUENCE [LARGE SCALE GENOMIC DNA]</scope>
    <source>
        <strain evidence="1 2">DSM 8552</strain>
    </source>
</reference>
<organism evidence="1 2">
    <name type="scientific">Brevibacillus choshinensis</name>
    <dbReference type="NCBI Taxonomy" id="54911"/>
    <lineage>
        <taxon>Bacteria</taxon>
        <taxon>Bacillati</taxon>
        <taxon>Bacillota</taxon>
        <taxon>Bacilli</taxon>
        <taxon>Bacillales</taxon>
        <taxon>Paenibacillaceae</taxon>
        <taxon>Brevibacillus</taxon>
    </lineage>
</organism>
<name>A0ABR5NC35_BRECH</name>
<dbReference type="EMBL" id="LJJB01000007">
    <property type="protein sequence ID" value="KQL49092.1"/>
    <property type="molecule type" value="Genomic_DNA"/>
</dbReference>
<dbReference type="Proteomes" id="UP000051063">
    <property type="component" value="Unassembled WGS sequence"/>
</dbReference>
<dbReference type="Pfam" id="PF14559">
    <property type="entry name" value="TPR_19"/>
    <property type="match status" value="1"/>
</dbReference>
<accession>A0ABR5NC35</accession>
<sequence length="320" mass="36473">MSDFVSFTNEFGQTIDMSREDYQKKVIPHNLDMYWDKKEKLRDFAMELVKEQFHEQAAVAADRLLELYGPIESALIFRAVVHMQAREFDRAKAILTDCLERFPSSGTACTNLAKIYAFEGEDAKAFETLHTGLHKDPNQENGLNMFVENFLGAGRKEELKESLEALAGKDGAWRPQLHLARLALTEENLLKAMHWYTLAIDGAKDRFEIVMTVTGELGQAGYVYQLIQICEKYWTPEFPFPYAGFNYANALIATDQKEKAIAILRNMQDHLADNYKPMVDHFLLRVPGAQEAEAAAAQKVAESQSMDGASTKKSWWKIWK</sequence>
<dbReference type="InterPro" id="IPR011990">
    <property type="entry name" value="TPR-like_helical_dom_sf"/>
</dbReference>
<evidence type="ECO:0000313" key="2">
    <source>
        <dbReference type="Proteomes" id="UP000051063"/>
    </source>
</evidence>
<dbReference type="InterPro" id="IPR019734">
    <property type="entry name" value="TPR_rpt"/>
</dbReference>
<dbReference type="Gene3D" id="1.25.40.10">
    <property type="entry name" value="Tetratricopeptide repeat domain"/>
    <property type="match status" value="1"/>
</dbReference>
<protein>
    <recommendedName>
        <fullName evidence="3">Tetratricopeptide repeat protein</fullName>
    </recommendedName>
</protein>
<dbReference type="RefSeq" id="WP_055743389.1">
    <property type="nucleotide sequence ID" value="NZ_LJJB01000007.1"/>
</dbReference>
<evidence type="ECO:0008006" key="3">
    <source>
        <dbReference type="Google" id="ProtNLM"/>
    </source>
</evidence>
<keyword evidence="2" id="KW-1185">Reference proteome</keyword>
<evidence type="ECO:0000313" key="1">
    <source>
        <dbReference type="EMBL" id="KQL49092.1"/>
    </source>
</evidence>
<comment type="caution">
    <text evidence="1">The sequence shown here is derived from an EMBL/GenBank/DDBJ whole genome shotgun (WGS) entry which is preliminary data.</text>
</comment>
<gene>
    <name evidence="1" type="ORF">AN963_04780</name>
</gene>